<accession>A0A2X0L6B1</accession>
<organism evidence="1 2">
    <name type="scientific">Microbotryum saponariae</name>
    <dbReference type="NCBI Taxonomy" id="289078"/>
    <lineage>
        <taxon>Eukaryota</taxon>
        <taxon>Fungi</taxon>
        <taxon>Dikarya</taxon>
        <taxon>Basidiomycota</taxon>
        <taxon>Pucciniomycotina</taxon>
        <taxon>Microbotryomycetes</taxon>
        <taxon>Microbotryales</taxon>
        <taxon>Microbotryaceae</taxon>
        <taxon>Microbotryum</taxon>
    </lineage>
</organism>
<sequence length="85" mass="9570">MSEWLGTDFGEVGAARSIRRHGPDNLRLPCSVSQFNDASHSPKSQPCQVKVDCAKSARSRHRMVRYDIISSKWSTSLPRYPATLH</sequence>
<dbReference type="Proteomes" id="UP000249723">
    <property type="component" value="Unassembled WGS sequence"/>
</dbReference>
<reference evidence="2" key="1">
    <citation type="submission" date="2016-10" db="EMBL/GenBank/DDBJ databases">
        <authorList>
            <person name="Jeantristanb JTB J.-T."/>
            <person name="Ricardo R."/>
        </authorList>
    </citation>
    <scope>NUCLEOTIDE SEQUENCE [LARGE SCALE GENOMIC DNA]</scope>
</reference>
<evidence type="ECO:0000313" key="1">
    <source>
        <dbReference type="EMBL" id="SCZ91283.1"/>
    </source>
</evidence>
<protein>
    <submittedName>
        <fullName evidence="1">BZ3500_MvSof-1268-A1-R1_Chr1-2g01306 protein</fullName>
    </submittedName>
</protein>
<keyword evidence="2" id="KW-1185">Reference proteome</keyword>
<evidence type="ECO:0000313" key="2">
    <source>
        <dbReference type="Proteomes" id="UP000249723"/>
    </source>
</evidence>
<dbReference type="EMBL" id="FMWP01000015">
    <property type="protein sequence ID" value="SCZ91283.1"/>
    <property type="molecule type" value="Genomic_DNA"/>
</dbReference>
<gene>
    <name evidence="1" type="ORF">BZ3500_MVSOF-1268-A1-R1_CHR1-2G01306</name>
</gene>
<name>A0A2X0L6B1_9BASI</name>
<proteinExistence type="predicted"/>
<dbReference type="AlphaFoldDB" id="A0A2X0L6B1"/>